<dbReference type="Proteomes" id="UP000824219">
    <property type="component" value="Linkage Group LG15"/>
</dbReference>
<comment type="similarity">
    <text evidence="5">Belongs to the protein kinase superfamily. TKL Ser/Thr protein kinase family.</text>
</comment>
<keyword evidence="9" id="KW-0963">Cytoplasm</keyword>
<dbReference type="InterPro" id="IPR050540">
    <property type="entry name" value="F-actin_Monoox_Mical"/>
</dbReference>
<dbReference type="PROSITE" id="PS50011">
    <property type="entry name" value="PROTEIN_KINASE_DOM"/>
    <property type="match status" value="1"/>
</dbReference>
<protein>
    <recommendedName>
        <fullName evidence="28">Molecule interacting with CasL protein 1</fullName>
        <ecNumber evidence="8">1.14.13.225</ecNumber>
        <ecNumber evidence="7">1.6.3.1</ecNumber>
    </recommendedName>
</protein>
<feature type="compositionally biased region" description="Basic and acidic residues" evidence="33">
    <location>
        <begin position="807"/>
        <end position="836"/>
    </location>
</feature>
<dbReference type="PROSITE" id="PS00108">
    <property type="entry name" value="PROTEIN_KINASE_ST"/>
    <property type="match status" value="1"/>
</dbReference>
<comment type="subcellular location">
    <subcellularLocation>
        <location evidence="3">Cytoplasm</location>
        <location evidence="3">Cytoskeleton</location>
    </subcellularLocation>
    <subcellularLocation>
        <location evidence="4">Endosome membrane</location>
    </subcellularLocation>
    <subcellularLocation>
        <location evidence="2">Midbody</location>
    </subcellularLocation>
</comment>
<feature type="region of interest" description="Disordered" evidence="33">
    <location>
        <begin position="690"/>
        <end position="714"/>
    </location>
</feature>
<keyword evidence="18 31" id="KW-0862">Zinc</keyword>
<keyword evidence="12" id="KW-0808">Transferase</keyword>
<dbReference type="InterPro" id="IPR000719">
    <property type="entry name" value="Prot_kinase_dom"/>
</dbReference>
<dbReference type="Gene3D" id="2.10.110.10">
    <property type="entry name" value="Cysteine Rich Protein"/>
    <property type="match status" value="1"/>
</dbReference>
<evidence type="ECO:0000256" key="10">
    <source>
        <dbReference type="ARBA" id="ARBA00022527"/>
    </source>
</evidence>
<dbReference type="Pfam" id="PF00307">
    <property type="entry name" value="CH"/>
    <property type="match status" value="1"/>
</dbReference>
<dbReference type="FunFam" id="3.50.50.60:FF:000004">
    <property type="entry name" value="protein-methionine sulfoxide oxidase MICAL2 isoform X1"/>
    <property type="match status" value="1"/>
</dbReference>
<dbReference type="InterPro" id="IPR022735">
    <property type="entry name" value="bMERB_dom"/>
</dbReference>
<evidence type="ECO:0000256" key="24">
    <source>
        <dbReference type="ARBA" id="ARBA00023054"/>
    </source>
</evidence>
<evidence type="ECO:0000256" key="3">
    <source>
        <dbReference type="ARBA" id="ARBA00004245"/>
    </source>
</evidence>
<evidence type="ECO:0000256" key="14">
    <source>
        <dbReference type="ARBA" id="ARBA00022741"/>
    </source>
</evidence>
<evidence type="ECO:0000256" key="26">
    <source>
        <dbReference type="ARBA" id="ARBA00023203"/>
    </source>
</evidence>
<organism evidence="38 39">
    <name type="scientific">Hemibagrus wyckioides</name>
    <dbReference type="NCBI Taxonomy" id="337641"/>
    <lineage>
        <taxon>Eukaryota</taxon>
        <taxon>Metazoa</taxon>
        <taxon>Chordata</taxon>
        <taxon>Craniata</taxon>
        <taxon>Vertebrata</taxon>
        <taxon>Euteleostomi</taxon>
        <taxon>Actinopterygii</taxon>
        <taxon>Neopterygii</taxon>
        <taxon>Teleostei</taxon>
        <taxon>Ostariophysi</taxon>
        <taxon>Siluriformes</taxon>
        <taxon>Bagridae</taxon>
        <taxon>Hemibagrus</taxon>
    </lineage>
</organism>
<evidence type="ECO:0000256" key="22">
    <source>
        <dbReference type="ARBA" id="ARBA00023033"/>
    </source>
</evidence>
<dbReference type="GO" id="GO:0010008">
    <property type="term" value="C:endosome membrane"/>
    <property type="evidence" value="ECO:0007669"/>
    <property type="project" value="UniProtKB-SubCell"/>
</dbReference>
<dbReference type="InterPro" id="IPR002938">
    <property type="entry name" value="FAD-bd"/>
</dbReference>
<dbReference type="GO" id="GO:0004674">
    <property type="term" value="F:protein serine/threonine kinase activity"/>
    <property type="evidence" value="ECO:0007669"/>
    <property type="project" value="UniProtKB-KW"/>
</dbReference>
<dbReference type="GO" id="GO:0016174">
    <property type="term" value="F:NAD(P)H oxidase H2O2-forming activity"/>
    <property type="evidence" value="ECO:0007669"/>
    <property type="project" value="UniProtKB-EC"/>
</dbReference>
<dbReference type="InterPro" id="IPR057494">
    <property type="entry name" value="Rossman_Mical"/>
</dbReference>
<evidence type="ECO:0000256" key="4">
    <source>
        <dbReference type="ARBA" id="ARBA00004608"/>
    </source>
</evidence>
<dbReference type="Pfam" id="PF00069">
    <property type="entry name" value="Pkinase"/>
    <property type="match status" value="1"/>
</dbReference>
<dbReference type="InterPro" id="IPR011009">
    <property type="entry name" value="Kinase-like_dom_sf"/>
</dbReference>
<keyword evidence="25" id="KW-0472">Membrane</keyword>
<evidence type="ECO:0000256" key="8">
    <source>
        <dbReference type="ARBA" id="ARBA00012709"/>
    </source>
</evidence>
<evidence type="ECO:0000256" key="17">
    <source>
        <dbReference type="ARBA" id="ARBA00022827"/>
    </source>
</evidence>
<dbReference type="SMART" id="SM00220">
    <property type="entry name" value="S_TKc"/>
    <property type="match status" value="1"/>
</dbReference>
<keyword evidence="16" id="KW-0418">Kinase</keyword>
<dbReference type="SMART" id="SM00033">
    <property type="entry name" value="CH"/>
    <property type="match status" value="1"/>
</dbReference>
<dbReference type="Pfam" id="PF25413">
    <property type="entry name" value="Rossman_Mical"/>
    <property type="match status" value="1"/>
</dbReference>
<dbReference type="PANTHER" id="PTHR23167">
    <property type="entry name" value="CALPONIN HOMOLOGY DOMAIN-CONTAINING PROTEIN DDB_G0272472-RELATED"/>
    <property type="match status" value="1"/>
</dbReference>
<evidence type="ECO:0000313" key="38">
    <source>
        <dbReference type="EMBL" id="KAG7323234.1"/>
    </source>
</evidence>
<feature type="compositionally biased region" description="Acidic residues" evidence="33">
    <location>
        <begin position="1118"/>
        <end position="1138"/>
    </location>
</feature>
<evidence type="ECO:0000313" key="39">
    <source>
        <dbReference type="Proteomes" id="UP000824219"/>
    </source>
</evidence>
<feature type="domain" description="Protein kinase" evidence="34">
    <location>
        <begin position="1384"/>
        <end position="1637"/>
    </location>
</feature>
<dbReference type="InterPro" id="IPR036872">
    <property type="entry name" value="CH_dom_sf"/>
</dbReference>
<keyword evidence="24" id="KW-0175">Coiled coil</keyword>
<keyword evidence="20" id="KW-0521">NADP</keyword>
<evidence type="ECO:0000256" key="30">
    <source>
        <dbReference type="ARBA" id="ARBA00049522"/>
    </source>
</evidence>
<sequence length="1794" mass="203766">MNSSPWLQQSRAEQRDWCQTTERKSTADHLKAVTTKLSMTDQQEPVNSGHTVFERFVLAQTCKEVQQNFSELCRHLQLDAQDYLHFYGKLKERLNYWKAKELWQKIDKRAAHPDYEQGKPCANTKCLVLGAGPCGLRTAVELALLGAKVVLLEKRTSFSRNNVLHLWPYTIRDLRNLGAKKFYGKFCSGSLDHISIRQLQLILLKLALLLGVEVHTGVTYNGLVEPQGSGTGWRALLHPESHPVSSYQFDVFISAGGGRFVPNGFKIKELRGKLAIGITANFINHFTTAEAQVPEISGVARIYNQKFFQQLQTDMGIDLENIVYYRDDTHYFVMTAKKNSLLKKGVIKQDHANVEQLLAPANVDNEALLKYAYDAAAFSTGHKLPNLEFAKNYKGESDVAMFDFTCMHRAESSSMVMERRGKKLLIGLVGDCLVEPFWPLGTGIARGFLAAFDTAWMVRSWGKGKPHMQVLAERESVYQLLSQTTPENTSKNYSAYSINPSTRYRNVNMSSMKPAQVQHLYNFEDNLDSNKSSQKQKVSLCNKYQASLRRVVDLLNWCQKHTAWCDRVKVKDLSQSWRSGLALCALIQHFRPKLVDVSTLDENNAAHNNQLAFDILQKEFGITPIMSASDFASSKEIDQLSVVLYLTQVHNAFTQTPKPAEQSGWKVLSLARTRSAVYFLNKLKHNSLQRRKERLAAEREEKERDMREEEKKKALMPTVPVADVGSSELCYFCNQQLYVLERGSAEGKFFHRSCFTCQQCGTTLRQGGYTFHGDTGRFYCEQHSEPKEEKKEKKEPEQSDQSAGAEDFNRPQDSHSEQTEEQNGKNEARKNEHKEESVFNVTPCIFRSVKRKGSYKISIDPDCDETTESNTVTEQEDQLVLNGAKDANMSGMPTELGPVSQTQPKDDDVQKSEVSSCPVAIPVPVPAPRGSRVPVPKPRTIHNVISSPTEIEENQDPTPDLTSFTSVPITIPENEEDSETPSAQTENGLKMDSESKPKLSLKKLQLTAEEKTQFMDFTLSQDSDSETPASSSSTSSSSRPQDGGGVEEEGYSSGGASWGHIRQKRLRRGLRRKEEVQRESQLQPGRVRSKFSPWNLSSPRLQHRFSVLQIHPSALCQEDSDDEVDGDDDEEDDEENEEDFTLENFMDSQAVPVSLSKAEKQELMKMRTLERRAKMSELQRLRKAQSIQRRLEEIEVTFKDLEEKGVLLERSLRGQAGSDASTVMIDQWIDLVQQKNALVSEESDLMVASRQLELEDKQSMLELELRRYMEIEDSEKTAEQRAEEDQILQQMLEVVDMRNSLVSFLEEKRLKEMDEEHLGSSLLENKRLSTAGAQSVRSFLQESQTRATHTPWAVEIPGDAYAEMGRKEADYNWKKSTDNIQDVFDFIEVLGSGAFSEVFMVKERKTGKLFAIKCVKKKNKKDHNLENEIAVLRRIKHENVVGLEDLYESRTHYYLVMQLVSGGELFDRILDRGVYSEKDASLVIRQVLEGVNYLHKNGIVHRDLKPENLLYYSPDEKSKIMISDFGLSKMEDKGIMSTACGTPGYVAPEVLAQKPYSKAVDCWSIGVITYILLCGYPPFYEESETRLFSKIMKAQYEFDSPFWDDISESAKDFIRNMMQKNPNLRYTTEQALRHPWIIGKTAQNRDIYHSVSVQIQKNFAKSKWKQAFNATVAINHMKKLQLAHGESSVKQSLKQIQLPDIKVISTSHTEAIDNNPIHDNQEPNGNLPCSHITVPSVSMETKTQYLLPKVSHSVTLTVTEKTKHVYHSEPGNLNRYEKTNHSVEKIQTGVCCVM</sequence>
<comment type="similarity">
    <text evidence="6">Belongs to the Mical family.</text>
</comment>
<comment type="catalytic activity">
    <reaction evidence="29">
        <text>NADPH + O2 + H(+) = H2O2 + NADP(+)</text>
        <dbReference type="Rhea" id="RHEA:11260"/>
        <dbReference type="ChEBI" id="CHEBI:15378"/>
        <dbReference type="ChEBI" id="CHEBI:15379"/>
        <dbReference type="ChEBI" id="CHEBI:16240"/>
        <dbReference type="ChEBI" id="CHEBI:57783"/>
        <dbReference type="ChEBI" id="CHEBI:58349"/>
        <dbReference type="EC" id="1.6.3.1"/>
    </reaction>
</comment>
<feature type="compositionally biased region" description="Polar residues" evidence="33">
    <location>
        <begin position="956"/>
        <end position="968"/>
    </location>
</feature>
<evidence type="ECO:0000256" key="16">
    <source>
        <dbReference type="ARBA" id="ARBA00022777"/>
    </source>
</evidence>
<comment type="cofactor">
    <cofactor evidence="1">
        <name>FAD</name>
        <dbReference type="ChEBI" id="CHEBI:57692"/>
    </cofactor>
</comment>
<dbReference type="EC" id="1.14.13.225" evidence="8"/>
<dbReference type="Gene3D" id="3.50.50.60">
    <property type="entry name" value="FAD/NAD(P)-binding domain"/>
    <property type="match status" value="1"/>
</dbReference>
<reference evidence="38 39" key="1">
    <citation type="submission" date="2021-06" db="EMBL/GenBank/DDBJ databases">
        <title>Chromosome-level genome assembly of the red-tail catfish (Hemibagrus wyckioides).</title>
        <authorList>
            <person name="Shao F."/>
        </authorList>
    </citation>
    <scope>NUCLEOTIDE SEQUENCE [LARGE SCALE GENOMIC DNA]</scope>
    <source>
        <strain evidence="38">EC202008001</strain>
        <tissue evidence="38">Blood</tissue>
    </source>
</reference>
<dbReference type="SUPFAM" id="SSF51905">
    <property type="entry name" value="FAD/NAD(P)-binding domain"/>
    <property type="match status" value="1"/>
</dbReference>
<dbReference type="OrthoDB" id="20799at2759"/>
<dbReference type="Pfam" id="PF01494">
    <property type="entry name" value="FAD_binding_3"/>
    <property type="match status" value="1"/>
</dbReference>
<keyword evidence="14 32" id="KW-0547">Nucleotide-binding</keyword>
<evidence type="ECO:0000256" key="23">
    <source>
        <dbReference type="ARBA" id="ARBA00023038"/>
    </source>
</evidence>
<dbReference type="GO" id="GO:0003779">
    <property type="term" value="F:actin binding"/>
    <property type="evidence" value="ECO:0007669"/>
    <property type="project" value="UniProtKB-KW"/>
</dbReference>
<evidence type="ECO:0000256" key="31">
    <source>
        <dbReference type="PROSITE-ProRule" id="PRU00125"/>
    </source>
</evidence>
<keyword evidence="39" id="KW-1185">Reference proteome</keyword>
<evidence type="ECO:0000256" key="7">
    <source>
        <dbReference type="ARBA" id="ARBA00012698"/>
    </source>
</evidence>
<evidence type="ECO:0000256" key="12">
    <source>
        <dbReference type="ARBA" id="ARBA00022679"/>
    </source>
</evidence>
<dbReference type="Pfam" id="PF12130">
    <property type="entry name" value="bMERB_dom"/>
    <property type="match status" value="1"/>
</dbReference>
<dbReference type="Gene3D" id="1.10.418.10">
    <property type="entry name" value="Calponin-like domain"/>
    <property type="match status" value="1"/>
</dbReference>
<dbReference type="GO" id="GO:0120501">
    <property type="term" value="F:F-actin monooxygenase activity"/>
    <property type="evidence" value="ECO:0007669"/>
    <property type="project" value="UniProtKB-EC"/>
</dbReference>
<proteinExistence type="inferred from homology"/>
<evidence type="ECO:0000256" key="25">
    <source>
        <dbReference type="ARBA" id="ARBA00023136"/>
    </source>
</evidence>
<comment type="caution">
    <text evidence="38">The sequence shown here is derived from an EMBL/GenBank/DDBJ whole genome shotgun (WGS) entry which is preliminary data.</text>
</comment>
<evidence type="ECO:0000256" key="18">
    <source>
        <dbReference type="ARBA" id="ARBA00022833"/>
    </source>
</evidence>
<keyword evidence="11" id="KW-0285">Flavoprotein</keyword>
<dbReference type="PROSITE" id="PS00107">
    <property type="entry name" value="PROTEIN_KINASE_ATP"/>
    <property type="match status" value="1"/>
</dbReference>
<dbReference type="Pfam" id="PF00412">
    <property type="entry name" value="LIM"/>
    <property type="match status" value="1"/>
</dbReference>
<dbReference type="SUPFAM" id="SSF47576">
    <property type="entry name" value="Calponin-homology domain, CH-domain"/>
    <property type="match status" value="1"/>
</dbReference>
<keyword evidence="21" id="KW-0560">Oxidoreductase</keyword>
<dbReference type="InterPro" id="IPR001781">
    <property type="entry name" value="Znf_LIM"/>
</dbReference>
<evidence type="ECO:0000256" key="1">
    <source>
        <dbReference type="ARBA" id="ARBA00001974"/>
    </source>
</evidence>
<dbReference type="EMBL" id="JAHKSW010000015">
    <property type="protein sequence ID" value="KAG7323234.1"/>
    <property type="molecule type" value="Genomic_DNA"/>
</dbReference>
<keyword evidence="22" id="KW-0503">Monooxygenase</keyword>
<dbReference type="GO" id="GO:0005524">
    <property type="term" value="F:ATP binding"/>
    <property type="evidence" value="ECO:0007669"/>
    <property type="project" value="UniProtKB-UniRule"/>
</dbReference>
<dbReference type="FunFam" id="3.30.200.20:FF:000453">
    <property type="entry name" value="Calcium/calmodulin-dependent protein kinase type 1G"/>
    <property type="match status" value="1"/>
</dbReference>
<keyword evidence="23 31" id="KW-0440">LIM domain</keyword>
<dbReference type="SUPFAM" id="SSF56112">
    <property type="entry name" value="Protein kinase-like (PK-like)"/>
    <property type="match status" value="1"/>
</dbReference>
<feature type="domain" description="BMERB" evidence="37">
    <location>
        <begin position="1174"/>
        <end position="1321"/>
    </location>
</feature>
<evidence type="ECO:0000256" key="6">
    <source>
        <dbReference type="ARBA" id="ARBA00008223"/>
    </source>
</evidence>
<dbReference type="PROSITE" id="PS51848">
    <property type="entry name" value="BMERB"/>
    <property type="match status" value="1"/>
</dbReference>
<evidence type="ECO:0000256" key="21">
    <source>
        <dbReference type="ARBA" id="ARBA00023002"/>
    </source>
</evidence>
<dbReference type="InterPro" id="IPR036188">
    <property type="entry name" value="FAD/NAD-bd_sf"/>
</dbReference>
<dbReference type="EC" id="1.6.3.1" evidence="7"/>
<dbReference type="InterPro" id="IPR008271">
    <property type="entry name" value="Ser/Thr_kinase_AS"/>
</dbReference>
<evidence type="ECO:0000259" key="36">
    <source>
        <dbReference type="PROSITE" id="PS50023"/>
    </source>
</evidence>
<keyword evidence="27" id="KW-0206">Cytoskeleton</keyword>
<feature type="region of interest" description="Disordered" evidence="33">
    <location>
        <begin position="857"/>
        <end position="1094"/>
    </location>
</feature>
<keyword evidence="26" id="KW-0009">Actin-binding</keyword>
<keyword evidence="13 31" id="KW-0479">Metal-binding</keyword>
<feature type="region of interest" description="Disordered" evidence="33">
    <location>
        <begin position="1112"/>
        <end position="1138"/>
    </location>
</feature>
<evidence type="ECO:0000256" key="11">
    <source>
        <dbReference type="ARBA" id="ARBA00022630"/>
    </source>
</evidence>
<evidence type="ECO:0000259" key="34">
    <source>
        <dbReference type="PROSITE" id="PS50011"/>
    </source>
</evidence>
<evidence type="ECO:0000256" key="29">
    <source>
        <dbReference type="ARBA" id="ARBA00048762"/>
    </source>
</evidence>
<accession>A0A9D3NK24</accession>
<evidence type="ECO:0000256" key="32">
    <source>
        <dbReference type="PROSITE-ProRule" id="PRU10141"/>
    </source>
</evidence>
<evidence type="ECO:0000259" key="37">
    <source>
        <dbReference type="PROSITE" id="PS51848"/>
    </source>
</evidence>
<keyword evidence="15" id="KW-0967">Endosome</keyword>
<evidence type="ECO:0000256" key="27">
    <source>
        <dbReference type="ARBA" id="ARBA00023212"/>
    </source>
</evidence>
<dbReference type="PROSITE" id="PS50023">
    <property type="entry name" value="LIM_DOMAIN_2"/>
    <property type="match status" value="1"/>
</dbReference>
<feature type="compositionally biased region" description="Basic and acidic residues" evidence="33">
    <location>
        <begin position="783"/>
        <end position="797"/>
    </location>
</feature>
<keyword evidence="17" id="KW-0274">FAD</keyword>
<feature type="domain" description="LIM zinc-binding" evidence="36">
    <location>
        <begin position="728"/>
        <end position="790"/>
    </location>
</feature>
<feature type="compositionally biased region" description="Low complexity" evidence="33">
    <location>
        <begin position="1020"/>
        <end position="1038"/>
    </location>
</feature>
<dbReference type="GO" id="GO:0071949">
    <property type="term" value="F:FAD binding"/>
    <property type="evidence" value="ECO:0007669"/>
    <property type="project" value="InterPro"/>
</dbReference>
<evidence type="ECO:0000256" key="28">
    <source>
        <dbReference type="ARBA" id="ARBA00044245"/>
    </source>
</evidence>
<evidence type="ECO:0000256" key="5">
    <source>
        <dbReference type="ARBA" id="ARBA00005843"/>
    </source>
</evidence>
<evidence type="ECO:0000256" key="20">
    <source>
        <dbReference type="ARBA" id="ARBA00022857"/>
    </source>
</evidence>
<evidence type="ECO:0000256" key="9">
    <source>
        <dbReference type="ARBA" id="ARBA00022490"/>
    </source>
</evidence>
<evidence type="ECO:0000259" key="35">
    <source>
        <dbReference type="PROSITE" id="PS50021"/>
    </source>
</evidence>
<name>A0A9D3NK24_9TELE</name>
<feature type="domain" description="Calponin-homology (CH)" evidence="35">
    <location>
        <begin position="548"/>
        <end position="654"/>
    </location>
</feature>
<dbReference type="CDD" id="cd09439">
    <property type="entry name" value="LIM_Mical"/>
    <property type="match status" value="1"/>
</dbReference>
<dbReference type="SMART" id="SM00132">
    <property type="entry name" value="LIM"/>
    <property type="match status" value="1"/>
</dbReference>
<dbReference type="PANTHER" id="PTHR23167:SF35">
    <property type="entry name" value="[F-ACTIN]-MONOOXYGENASE MICAL1"/>
    <property type="match status" value="1"/>
</dbReference>
<evidence type="ECO:0000256" key="33">
    <source>
        <dbReference type="SAM" id="MobiDB-lite"/>
    </source>
</evidence>
<dbReference type="PROSITE" id="PS00478">
    <property type="entry name" value="LIM_DOMAIN_1"/>
    <property type="match status" value="1"/>
</dbReference>
<comment type="catalytic activity">
    <reaction evidence="30">
        <text>L-methionyl-[F-actin] + NADPH + O2 + H(+) = L-methionyl-(R)-S-oxide-[F-actin] + NADP(+) + H2O</text>
        <dbReference type="Rhea" id="RHEA:51308"/>
        <dbReference type="Rhea" id="RHEA-COMP:12953"/>
        <dbReference type="Rhea" id="RHEA-COMP:12956"/>
        <dbReference type="ChEBI" id="CHEBI:15377"/>
        <dbReference type="ChEBI" id="CHEBI:15378"/>
        <dbReference type="ChEBI" id="CHEBI:15379"/>
        <dbReference type="ChEBI" id="CHEBI:16044"/>
        <dbReference type="ChEBI" id="CHEBI:45764"/>
        <dbReference type="ChEBI" id="CHEBI:57783"/>
        <dbReference type="ChEBI" id="CHEBI:58349"/>
        <dbReference type="EC" id="1.14.13.225"/>
    </reaction>
</comment>
<evidence type="ECO:0000256" key="19">
    <source>
        <dbReference type="ARBA" id="ARBA00022840"/>
    </source>
</evidence>
<keyword evidence="19 32" id="KW-0067">ATP-binding</keyword>
<dbReference type="GO" id="GO:0005856">
    <property type="term" value="C:cytoskeleton"/>
    <property type="evidence" value="ECO:0007669"/>
    <property type="project" value="UniProtKB-SubCell"/>
</dbReference>
<dbReference type="SMART" id="SM01203">
    <property type="entry name" value="DUF3585"/>
    <property type="match status" value="1"/>
</dbReference>
<dbReference type="SUPFAM" id="SSF57716">
    <property type="entry name" value="Glucocorticoid receptor-like (DNA-binding domain)"/>
    <property type="match status" value="2"/>
</dbReference>
<evidence type="ECO:0000256" key="13">
    <source>
        <dbReference type="ARBA" id="ARBA00022723"/>
    </source>
</evidence>
<evidence type="ECO:0000256" key="2">
    <source>
        <dbReference type="ARBA" id="ARBA00004214"/>
    </source>
</evidence>
<dbReference type="FunFam" id="1.10.510.10:FF:000026">
    <property type="entry name" value="Calcium/calmodulin-dependent protein kinase type 1"/>
    <property type="match status" value="1"/>
</dbReference>
<feature type="compositionally biased region" description="Basic and acidic residues" evidence="33">
    <location>
        <begin position="694"/>
        <end position="713"/>
    </location>
</feature>
<feature type="binding site" evidence="32">
    <location>
        <position position="1417"/>
    </location>
    <ligand>
        <name>ATP</name>
        <dbReference type="ChEBI" id="CHEBI:30616"/>
    </ligand>
</feature>
<dbReference type="Gene3D" id="1.10.510.10">
    <property type="entry name" value="Transferase(Phosphotransferase) domain 1"/>
    <property type="match status" value="1"/>
</dbReference>
<gene>
    <name evidence="38" type="ORF">KOW79_012936</name>
</gene>
<keyword evidence="10" id="KW-0723">Serine/threonine-protein kinase</keyword>
<dbReference type="InterPro" id="IPR001715">
    <property type="entry name" value="CH_dom"/>
</dbReference>
<dbReference type="PROSITE" id="PS50021">
    <property type="entry name" value="CH"/>
    <property type="match status" value="1"/>
</dbReference>
<feature type="region of interest" description="Disordered" evidence="33">
    <location>
        <begin position="783"/>
        <end position="836"/>
    </location>
</feature>
<feature type="compositionally biased region" description="Basic residues" evidence="33">
    <location>
        <begin position="1061"/>
        <end position="1071"/>
    </location>
</feature>
<dbReference type="Gene3D" id="3.30.200.20">
    <property type="entry name" value="Phosphorylase Kinase, domain 1"/>
    <property type="match status" value="1"/>
</dbReference>
<dbReference type="InterPro" id="IPR017441">
    <property type="entry name" value="Protein_kinase_ATP_BS"/>
</dbReference>
<dbReference type="GO" id="GO:0030496">
    <property type="term" value="C:midbody"/>
    <property type="evidence" value="ECO:0007669"/>
    <property type="project" value="UniProtKB-SubCell"/>
</dbReference>
<dbReference type="GO" id="GO:0046872">
    <property type="term" value="F:metal ion binding"/>
    <property type="evidence" value="ECO:0007669"/>
    <property type="project" value="UniProtKB-KW"/>
</dbReference>
<evidence type="ECO:0000256" key="15">
    <source>
        <dbReference type="ARBA" id="ARBA00022753"/>
    </source>
</evidence>